<dbReference type="GO" id="GO:0006313">
    <property type="term" value="P:DNA transposition"/>
    <property type="evidence" value="ECO:0007669"/>
    <property type="project" value="InterPro"/>
</dbReference>
<protein>
    <recommendedName>
        <fullName evidence="3">Transposase IS200-like domain-containing protein</fullName>
    </recommendedName>
</protein>
<dbReference type="Gene3D" id="3.30.70.1290">
    <property type="entry name" value="Transposase IS200-like"/>
    <property type="match status" value="1"/>
</dbReference>
<dbReference type="GO" id="GO:0003677">
    <property type="term" value="F:DNA binding"/>
    <property type="evidence" value="ECO:0007669"/>
    <property type="project" value="InterPro"/>
</dbReference>
<reference evidence="2" key="1">
    <citation type="journal article" date="2011" name="Stand. Genomic Sci.">
        <title>Non-contiguous finished genome sequence of the opportunistic oral pathogen Prevotella multisaccharivorax type strain (PPPA20).</title>
        <authorList>
            <person name="Pati A."/>
            <person name="Gronow S."/>
            <person name="Lu M."/>
            <person name="Lapidus A."/>
            <person name="Nolan M."/>
            <person name="Lucas S."/>
            <person name="Hammon N."/>
            <person name="Deshpande S."/>
            <person name="Cheng J.F."/>
            <person name="Tapia R."/>
            <person name="Han C."/>
            <person name="Goodwin L."/>
            <person name="Pitluck S."/>
            <person name="Liolios K."/>
            <person name="Pagani I."/>
            <person name="Mavromatis K."/>
            <person name="Mikhailova N."/>
            <person name="Huntemann M."/>
            <person name="Chen A."/>
            <person name="Palaniappan K."/>
            <person name="Land M."/>
            <person name="Hauser L."/>
            <person name="Detter J.C."/>
            <person name="Brambilla E.M."/>
            <person name="Rohde M."/>
            <person name="Goker M."/>
            <person name="Woyke T."/>
            <person name="Bristow J."/>
            <person name="Eisen J.A."/>
            <person name="Markowitz V."/>
            <person name="Hugenholtz P."/>
            <person name="Kyrpides N.C."/>
            <person name="Klenk H.P."/>
            <person name="Ivanova N."/>
        </authorList>
    </citation>
    <scope>NUCLEOTIDE SEQUENCE [LARGE SCALE GENOMIC DNA]</scope>
    <source>
        <strain evidence="2">DSM 17128</strain>
    </source>
</reference>
<dbReference type="eggNOG" id="COG1943">
    <property type="taxonomic scope" value="Bacteria"/>
</dbReference>
<dbReference type="SUPFAM" id="SSF143422">
    <property type="entry name" value="Transposase IS200-like"/>
    <property type="match status" value="1"/>
</dbReference>
<keyword evidence="2" id="KW-1185">Reference proteome</keyword>
<dbReference type="STRING" id="688246.Premu_2220"/>
<sequence>MQQKPYSNPYAGDKKPSMLRRADWHDYRDRSMYMITLTTNHRSEKLLGEVTGDADAPKGSLAYPHLEPTVLGKAVFRLWYAIEHYHPEVTVVALQLMPDHLHGILFVREATREHLGHIIGGFKKGCNDAYRALTGREQAGEGLTGGPLVSEGSALTYRTAGAGTSSSHHRGEGTLLWSPGYNDRILKEQGQLQRWMDYLNDNPRRLLLKRQHPDLFRVQQSLTFGSHSYSAIGNCLLLERPYKLQLQCSRSLTTEQIESRKAWFLQEAEAGAVVITPSISPGEKAITRALFEARCPLVLLVENGFTHLTKPGGRLMDACAAGRLLILAPWAHHNERQTISRAQCLNLNGMATELVKL</sequence>
<evidence type="ECO:0008006" key="3">
    <source>
        <dbReference type="Google" id="ProtNLM"/>
    </source>
</evidence>
<accession>F8N8C9</accession>
<dbReference type="RefSeq" id="WP_007575284.1">
    <property type="nucleotide sequence ID" value="NZ_BPTS01000002.1"/>
</dbReference>
<dbReference type="Proteomes" id="UP000002772">
    <property type="component" value="Unassembled WGS sequence"/>
</dbReference>
<dbReference type="OrthoDB" id="1065873at2"/>
<dbReference type="AlphaFoldDB" id="F8N8C9"/>
<dbReference type="HOGENOM" id="CLU_756180_0_0_10"/>
<dbReference type="GO" id="GO:0004803">
    <property type="term" value="F:transposase activity"/>
    <property type="evidence" value="ECO:0007669"/>
    <property type="project" value="InterPro"/>
</dbReference>
<evidence type="ECO:0000313" key="2">
    <source>
        <dbReference type="Proteomes" id="UP000002772"/>
    </source>
</evidence>
<dbReference type="EMBL" id="GL945017">
    <property type="protein sequence ID" value="EGN57608.1"/>
    <property type="molecule type" value="Genomic_DNA"/>
</dbReference>
<evidence type="ECO:0000313" key="1">
    <source>
        <dbReference type="EMBL" id="EGN57608.1"/>
    </source>
</evidence>
<gene>
    <name evidence="1" type="ORF">Premu_2220</name>
</gene>
<proteinExistence type="predicted"/>
<organism evidence="1 2">
    <name type="scientific">Hallella multisaccharivorax DSM 17128</name>
    <dbReference type="NCBI Taxonomy" id="688246"/>
    <lineage>
        <taxon>Bacteria</taxon>
        <taxon>Pseudomonadati</taxon>
        <taxon>Bacteroidota</taxon>
        <taxon>Bacteroidia</taxon>
        <taxon>Bacteroidales</taxon>
        <taxon>Prevotellaceae</taxon>
        <taxon>Hallella</taxon>
    </lineage>
</organism>
<dbReference type="InterPro" id="IPR036515">
    <property type="entry name" value="Transposase_17_sf"/>
</dbReference>
<name>F8N8C9_9BACT</name>